<keyword evidence="1" id="KW-0812">Transmembrane</keyword>
<keyword evidence="1" id="KW-1133">Transmembrane helix</keyword>
<dbReference type="RefSeq" id="WP_115850168.1">
    <property type="nucleotide sequence ID" value="NZ_QTUC01000001.1"/>
</dbReference>
<dbReference type="OrthoDB" id="5793358at2"/>
<feature type="transmembrane region" description="Helical" evidence="1">
    <location>
        <begin position="120"/>
        <end position="153"/>
    </location>
</feature>
<evidence type="ECO:0000256" key="1">
    <source>
        <dbReference type="SAM" id="Phobius"/>
    </source>
</evidence>
<dbReference type="Proteomes" id="UP000256485">
    <property type="component" value="Unassembled WGS sequence"/>
</dbReference>
<reference evidence="2 3" key="1">
    <citation type="submission" date="2018-08" db="EMBL/GenBank/DDBJ databases">
        <title>Sequencing the genomes of 1000 actinobacteria strains.</title>
        <authorList>
            <person name="Klenk H.-P."/>
        </authorList>
    </citation>
    <scope>NUCLEOTIDE SEQUENCE [LARGE SCALE GENOMIC DNA]</scope>
    <source>
        <strain evidence="2 3">DSM 22891</strain>
    </source>
</reference>
<gene>
    <name evidence="2" type="ORF">DFJ64_1961</name>
</gene>
<dbReference type="AlphaFoldDB" id="A0A3D9V483"/>
<evidence type="ECO:0000313" key="3">
    <source>
        <dbReference type="Proteomes" id="UP000256485"/>
    </source>
</evidence>
<name>A0A3D9V483_THECX</name>
<sequence>MSGSPTRRRGAALAVGAAVLFLVLLAALRSDAATTLVVGVLVVVAVGVWWRRNASAAGSVVSLAVTLVLTSMTTEWASTRSPLVSPVRSGLVYWLFAAVVVATVWLTPSPRGSRAVTTAWAHSVLVVTSVLVPLAPAAVPILGLGAAMVVIAWRSRPPRFGRSRWRWRTWPARLAGGARAWSRWPRSRSRPKDDVARGSVAGGAALLRGVGRTGKLLAELGPSWHVIADRRLDDGTVVEHLLVGPAGVIVVATRRWGGRVSLVHVADDTADLAYALDGDPHALAARLVPLARAVCGVADHLGVDVMAADQTTTGAQELAVVVGVTVLWDDTVLPVEQVELTVLPRGVDRSVPVVVVRGDDLVAWLRSRPARLTDEQVERLARRAARLAGGDSLTPPGRR</sequence>
<evidence type="ECO:0008006" key="4">
    <source>
        <dbReference type="Google" id="ProtNLM"/>
    </source>
</evidence>
<feature type="transmembrane region" description="Helical" evidence="1">
    <location>
        <begin position="56"/>
        <end position="78"/>
    </location>
</feature>
<keyword evidence="3" id="KW-1185">Reference proteome</keyword>
<organism evidence="2 3">
    <name type="scientific">Thermasporomyces composti</name>
    <dbReference type="NCBI Taxonomy" id="696763"/>
    <lineage>
        <taxon>Bacteria</taxon>
        <taxon>Bacillati</taxon>
        <taxon>Actinomycetota</taxon>
        <taxon>Actinomycetes</taxon>
        <taxon>Propionibacteriales</taxon>
        <taxon>Nocardioidaceae</taxon>
        <taxon>Thermasporomyces</taxon>
    </lineage>
</organism>
<evidence type="ECO:0000313" key="2">
    <source>
        <dbReference type="EMBL" id="REF36548.1"/>
    </source>
</evidence>
<dbReference type="EMBL" id="QTUC01000001">
    <property type="protein sequence ID" value="REF36548.1"/>
    <property type="molecule type" value="Genomic_DNA"/>
</dbReference>
<protein>
    <recommendedName>
        <fullName evidence="4">NERD domain-containing protein</fullName>
    </recommendedName>
</protein>
<keyword evidence="1" id="KW-0472">Membrane</keyword>
<proteinExistence type="predicted"/>
<feature type="transmembrane region" description="Helical" evidence="1">
    <location>
        <begin position="90"/>
        <end position="108"/>
    </location>
</feature>
<accession>A0A3D9V483</accession>
<comment type="caution">
    <text evidence="2">The sequence shown here is derived from an EMBL/GenBank/DDBJ whole genome shotgun (WGS) entry which is preliminary data.</text>
</comment>